<dbReference type="Gene3D" id="3.40.50.150">
    <property type="entry name" value="Vaccinia Virus protein VP39"/>
    <property type="match status" value="1"/>
</dbReference>
<dbReference type="GO" id="GO:0008168">
    <property type="term" value="F:methyltransferase activity"/>
    <property type="evidence" value="ECO:0007669"/>
    <property type="project" value="UniProtKB-KW"/>
</dbReference>
<name>A0A3G8M853_9HYPH</name>
<organism evidence="1 2">
    <name type="scientific">Methylocystis rosea</name>
    <dbReference type="NCBI Taxonomy" id="173366"/>
    <lineage>
        <taxon>Bacteria</taxon>
        <taxon>Pseudomonadati</taxon>
        <taxon>Pseudomonadota</taxon>
        <taxon>Alphaproteobacteria</taxon>
        <taxon>Hyphomicrobiales</taxon>
        <taxon>Methylocystaceae</taxon>
        <taxon>Methylocystis</taxon>
    </lineage>
</organism>
<dbReference type="GO" id="GO:0032259">
    <property type="term" value="P:methylation"/>
    <property type="evidence" value="ECO:0007669"/>
    <property type="project" value="UniProtKB-KW"/>
</dbReference>
<evidence type="ECO:0000313" key="1">
    <source>
        <dbReference type="EMBL" id="AZG78086.1"/>
    </source>
</evidence>
<dbReference type="InterPro" id="IPR029063">
    <property type="entry name" value="SAM-dependent_MTases_sf"/>
</dbReference>
<evidence type="ECO:0000313" key="2">
    <source>
        <dbReference type="Proteomes" id="UP000273982"/>
    </source>
</evidence>
<gene>
    <name evidence="1" type="ORF">EHO51_15840</name>
</gene>
<accession>A0A3G8M853</accession>
<dbReference type="AlphaFoldDB" id="A0A3G8M853"/>
<sequence length="278" mass="31688">MSSSLREQKAMREQLVLQLIDKRGKGLEVGPSYNPLAPKNGGWNVDVVDHLDAEGLRKKYAAWSVDTSKIEDVDYVIENQTLFDAIQKPDEYDFIIASNVIEHTADLVGFLRDCQRLLKRGGVLSLVVPDKRYCFDIFKTVSTTGAILQAHLERRTQHSPGQIFDQYAYHTTRDGSLVWFDRELHGTRLVHTVSEAYARMQDYIVRNQFEDAHAWVFTPSSFRLVMQDLNVLGLINMGIASFSATVGFEFFVSLKKSEPGQYVDRTDLLRRLDAELAH</sequence>
<dbReference type="KEGG" id="mros:EHO51_15840"/>
<proteinExistence type="predicted"/>
<protein>
    <submittedName>
        <fullName evidence="1">Class I SAM-dependent methyltransferase</fullName>
    </submittedName>
</protein>
<dbReference type="Pfam" id="PF13489">
    <property type="entry name" value="Methyltransf_23"/>
    <property type="match status" value="1"/>
</dbReference>
<dbReference type="CDD" id="cd02440">
    <property type="entry name" value="AdoMet_MTases"/>
    <property type="match status" value="1"/>
</dbReference>
<reference evidence="1 2" key="1">
    <citation type="submission" date="2018-11" db="EMBL/GenBank/DDBJ databases">
        <title>Genome squencing of methanotrophic bacteria isolated from alkaline groundwater in Korea.</title>
        <authorList>
            <person name="Nguyen L.N."/>
        </authorList>
    </citation>
    <scope>NUCLEOTIDE SEQUENCE [LARGE SCALE GENOMIC DNA]</scope>
    <source>
        <strain evidence="1 2">GW6</strain>
    </source>
</reference>
<dbReference type="Proteomes" id="UP000273982">
    <property type="component" value="Chromosome"/>
</dbReference>
<dbReference type="SUPFAM" id="SSF53335">
    <property type="entry name" value="S-adenosyl-L-methionine-dependent methyltransferases"/>
    <property type="match status" value="1"/>
</dbReference>
<keyword evidence="1" id="KW-0808">Transferase</keyword>
<keyword evidence="1" id="KW-0489">Methyltransferase</keyword>
<dbReference type="EMBL" id="CP034086">
    <property type="protein sequence ID" value="AZG78086.1"/>
    <property type="molecule type" value="Genomic_DNA"/>
</dbReference>